<dbReference type="Proteomes" id="UP000464378">
    <property type="component" value="Chromosome"/>
</dbReference>
<accession>A0A6C2YQI7</accession>
<dbReference type="InterPro" id="IPR000801">
    <property type="entry name" value="Esterase-like"/>
</dbReference>
<evidence type="ECO:0000313" key="2">
    <source>
        <dbReference type="Proteomes" id="UP000464378"/>
    </source>
</evidence>
<gene>
    <name evidence="1" type="ORF">GMBLW1_08080</name>
</gene>
<dbReference type="Pfam" id="PF00756">
    <property type="entry name" value="Esterase"/>
    <property type="match status" value="1"/>
</dbReference>
<evidence type="ECO:0000313" key="1">
    <source>
        <dbReference type="EMBL" id="VIP03152.1"/>
    </source>
</evidence>
<dbReference type="InParanoid" id="A0A6C2YQI7"/>
<dbReference type="EMBL" id="LR593887">
    <property type="protein sequence ID" value="VTS03543.1"/>
    <property type="molecule type" value="Genomic_DNA"/>
</dbReference>
<keyword evidence="2" id="KW-1185">Reference proteome</keyword>
<reference evidence="1" key="1">
    <citation type="submission" date="2019-04" db="EMBL/GenBank/DDBJ databases">
        <authorList>
            <consortium name="Science for Life Laboratories"/>
        </authorList>
    </citation>
    <scope>NUCLEOTIDE SEQUENCE</scope>
    <source>
        <strain evidence="1">MBLW1</strain>
    </source>
</reference>
<dbReference type="SUPFAM" id="SSF53474">
    <property type="entry name" value="alpha/beta-Hydrolases"/>
    <property type="match status" value="1"/>
</dbReference>
<name>A0A6C2YQI7_9BACT</name>
<sequence>MSLDSIRWEFAGQTVVTSPRAGSSRYGLIWLADLVEEPPQSESWWSGFAAQGFHVATIFGDGRFWTARQFSPSAPETSSPPSEEAILCDDVIPRILAEWGTSPRMVALAGNGIGGGAALRIAFRYPERFRVVAAWEPILEWERVFGLGTQLDLLYPNPEICRQDTASMHIHPSQPPSGIWFASCPANQPWHRGADRLAEKLAAFGVDHTFRELAAPTSLQCAANRALLIEMQQWLAAQMLRSSRSLLD</sequence>
<proteinExistence type="predicted"/>
<dbReference type="Gene3D" id="3.40.50.1820">
    <property type="entry name" value="alpha/beta hydrolase"/>
    <property type="match status" value="1"/>
</dbReference>
<dbReference type="AlphaFoldDB" id="A0A6C2YQI7"/>
<dbReference type="RefSeq" id="WP_162658246.1">
    <property type="nucleotide sequence ID" value="NZ_LR593887.1"/>
</dbReference>
<organism evidence="1">
    <name type="scientific">Tuwongella immobilis</name>
    <dbReference type="NCBI Taxonomy" id="692036"/>
    <lineage>
        <taxon>Bacteria</taxon>
        <taxon>Pseudomonadati</taxon>
        <taxon>Planctomycetota</taxon>
        <taxon>Planctomycetia</taxon>
        <taxon>Gemmatales</taxon>
        <taxon>Gemmataceae</taxon>
        <taxon>Tuwongella</taxon>
    </lineage>
</organism>
<protein>
    <submittedName>
        <fullName evidence="1">Uncharacterized protein</fullName>
    </submittedName>
</protein>
<dbReference type="EMBL" id="LR586016">
    <property type="protein sequence ID" value="VIP03152.1"/>
    <property type="molecule type" value="Genomic_DNA"/>
</dbReference>
<dbReference type="KEGG" id="tim:GMBLW1_08080"/>
<dbReference type="InterPro" id="IPR029058">
    <property type="entry name" value="AB_hydrolase_fold"/>
</dbReference>